<dbReference type="PROSITE" id="PS51791">
    <property type="entry name" value="HSAC2"/>
    <property type="match status" value="1"/>
</dbReference>
<accession>A0A9P1MC48</accession>
<dbReference type="EMBL" id="CALLCH030000012">
    <property type="protein sequence ID" value="CAI4215381.1"/>
    <property type="molecule type" value="Genomic_DNA"/>
</dbReference>
<dbReference type="AlphaFoldDB" id="A0A9P1MC48"/>
<dbReference type="PROSITE" id="PS50275">
    <property type="entry name" value="SAC"/>
    <property type="match status" value="1"/>
</dbReference>
<dbReference type="InterPro" id="IPR022158">
    <property type="entry name" value="Inositol_phosphatase"/>
</dbReference>
<keyword evidence="5" id="KW-1185">Reference proteome</keyword>
<protein>
    <recommendedName>
        <fullName evidence="6">SacI domain protein</fullName>
    </recommendedName>
</protein>
<organism evidence="4 5">
    <name type="scientific">Parascedosporium putredinis</name>
    <dbReference type="NCBI Taxonomy" id="1442378"/>
    <lineage>
        <taxon>Eukaryota</taxon>
        <taxon>Fungi</taxon>
        <taxon>Dikarya</taxon>
        <taxon>Ascomycota</taxon>
        <taxon>Pezizomycotina</taxon>
        <taxon>Sordariomycetes</taxon>
        <taxon>Hypocreomycetidae</taxon>
        <taxon>Microascales</taxon>
        <taxon>Microascaceae</taxon>
        <taxon>Parascedosporium</taxon>
    </lineage>
</organism>
<evidence type="ECO:0000259" key="3">
    <source>
        <dbReference type="PROSITE" id="PS51791"/>
    </source>
</evidence>
<evidence type="ECO:0008006" key="6">
    <source>
        <dbReference type="Google" id="ProtNLM"/>
    </source>
</evidence>
<dbReference type="InterPro" id="IPR034753">
    <property type="entry name" value="hSac2"/>
</dbReference>
<reference evidence="4" key="1">
    <citation type="submission" date="2022-11" db="EMBL/GenBank/DDBJ databases">
        <authorList>
            <person name="Scott C."/>
            <person name="Bruce N."/>
        </authorList>
    </citation>
    <scope>NUCLEOTIDE SEQUENCE</scope>
</reference>
<evidence type="ECO:0000256" key="1">
    <source>
        <dbReference type="SAM" id="MobiDB-lite"/>
    </source>
</evidence>
<gene>
    <name evidence="4" type="ORF">PPNO1_LOCUS5093</name>
</gene>
<dbReference type="PANTHER" id="PTHR45662:SF7">
    <property type="entry name" value="SACI DOMAIN PROTEIN (AFU_ORTHOLOGUE AFUA_1G15890)"/>
    <property type="match status" value="1"/>
</dbReference>
<dbReference type="PANTHER" id="PTHR45662">
    <property type="entry name" value="PHOSPHATIDYLINOSITIDE PHOSPHATASE SAC1"/>
    <property type="match status" value="1"/>
</dbReference>
<dbReference type="InterPro" id="IPR002013">
    <property type="entry name" value="SAC_dom"/>
</dbReference>
<evidence type="ECO:0000259" key="2">
    <source>
        <dbReference type="PROSITE" id="PS50275"/>
    </source>
</evidence>
<comment type="caution">
    <text evidence="4">The sequence shown here is derived from an EMBL/GenBank/DDBJ whole genome shotgun (WGS) entry which is preliminary data.</text>
</comment>
<feature type="compositionally biased region" description="Basic and acidic residues" evidence="1">
    <location>
        <begin position="117"/>
        <end position="126"/>
    </location>
</feature>
<evidence type="ECO:0000313" key="5">
    <source>
        <dbReference type="Proteomes" id="UP000838763"/>
    </source>
</evidence>
<dbReference type="Proteomes" id="UP000838763">
    <property type="component" value="Unassembled WGS sequence"/>
</dbReference>
<proteinExistence type="predicted"/>
<feature type="domain" description="SAC" evidence="2">
    <location>
        <begin position="206"/>
        <end position="578"/>
    </location>
</feature>
<dbReference type="Pfam" id="PF12456">
    <property type="entry name" value="hSac2"/>
    <property type="match status" value="1"/>
</dbReference>
<feature type="region of interest" description="Disordered" evidence="1">
    <location>
        <begin position="132"/>
        <end position="151"/>
    </location>
</feature>
<sequence length="874" mass="97154">MAIARKVVVSAHGEGVILHTAPSKTQRSSQQFLIKYADGAIAQLPRDNATGLTSSSPSFEAFGVIGIMSVLGQNFLITITRPEAEASVVKTAQNLTKEANEKALEDSDAIEDEEEEVPRHSDDVDDIVHVERNPESTPSGANPSQAPKKGWALDQQRTMGLSRPPVEQDPAPVAAKQPRTSEESREGMATSLLPKLLATAEILFGSSKSFFFSYDFDITRRWGEAKPFAPEIPLYAQVAPMYFWNSHLLQPFLAVGAESVALPLMQGFIGQKSFAMDSQPPQVDDSEPEAMEMSTLLVSNSVPTSPPSEPVKELPERRPTERDFLITVISRRSTKRAGLRYMRRGIDEDGYTANSVETEQILSTPSWSSSPPAGTKVYSFMQVRGSIPVYFTQSPYSFKPVPAIQHSRDANYMAMKKHFDHLKQAFGSVQLINLVEKHGPEAIVGGAYADQVERFNREASDSSKVAFEWFDFHAVCRGMKFENVSQLLEKVKGTLDEFGSTAEADGKVVAKQKGVMRTNCMDCLDRTNVCQSMFAKYMLESQLREEGFDMSAQLDQNAWWFNNIWADNGDAVSNQYASTAAMKGDYTRTKKRDYRGTLNDLGLSITRFYNGLVNDYFSQLAIDFLLGNVTALVFSEFEADMMTKDPAVSVVKRREQAIELCQDRVSQPLEESILLLTDAALYLCRFHWDLDRVASFERVDLAHVVGIKFGTYITSTISPVHMDEEKNVGCVISYEPGKYDFKRTNTRTLANLEGARKSHQSPDFGSGSISGGFASFFSGGKTREGPVIRKIALKAPYSQSSLAKDGDDLRQTEIQQIVTMCSEIERLAFKAQGKDPSEEKGMIEKEEIISLEEARRSTGLLEQLGHSIKRMVWA</sequence>
<feature type="region of interest" description="Disordered" evidence="1">
    <location>
        <begin position="161"/>
        <end position="187"/>
    </location>
</feature>
<dbReference type="GO" id="GO:0005783">
    <property type="term" value="C:endoplasmic reticulum"/>
    <property type="evidence" value="ECO:0007669"/>
    <property type="project" value="TreeGrafter"/>
</dbReference>
<dbReference type="OrthoDB" id="405996at2759"/>
<feature type="region of interest" description="Disordered" evidence="1">
    <location>
        <begin position="99"/>
        <end position="126"/>
    </location>
</feature>
<evidence type="ECO:0000313" key="4">
    <source>
        <dbReference type="EMBL" id="CAI4215381.1"/>
    </source>
</evidence>
<dbReference type="GO" id="GO:0043812">
    <property type="term" value="F:phosphatidylinositol-4-phosphate phosphatase activity"/>
    <property type="evidence" value="ECO:0007669"/>
    <property type="project" value="TreeGrafter"/>
</dbReference>
<feature type="compositionally biased region" description="Polar residues" evidence="1">
    <location>
        <begin position="135"/>
        <end position="145"/>
    </location>
</feature>
<name>A0A9P1MC48_9PEZI</name>
<dbReference type="GO" id="GO:0046856">
    <property type="term" value="P:phosphatidylinositol dephosphorylation"/>
    <property type="evidence" value="ECO:0007669"/>
    <property type="project" value="TreeGrafter"/>
</dbReference>
<feature type="compositionally biased region" description="Acidic residues" evidence="1">
    <location>
        <begin position="106"/>
        <end position="116"/>
    </location>
</feature>
<dbReference type="Pfam" id="PF02383">
    <property type="entry name" value="Syja_N"/>
    <property type="match status" value="1"/>
</dbReference>
<feature type="domain" description="HSac2" evidence="3">
    <location>
        <begin position="629"/>
        <end position="788"/>
    </location>
</feature>